<protein>
    <recommendedName>
        <fullName evidence="4">YgiT-type zinc finger protein</fullName>
    </recommendedName>
</protein>
<comment type="caution">
    <text evidence="2">The sequence shown here is derived from an EMBL/GenBank/DDBJ whole genome shotgun (WGS) entry which is preliminary data.</text>
</comment>
<dbReference type="RefSeq" id="WP_213042302.1">
    <property type="nucleotide sequence ID" value="NZ_CAJNBJ010000016.1"/>
</dbReference>
<proteinExistence type="predicted"/>
<name>A0ABN7LH05_9BACT</name>
<sequence length="77" mass="8587">MSCSRCQGLMVAETLFNPSEGVTHTWVPVIRCLNCGNLEDALIRLARCLPDHFRRSTKPGPQRRGVWVSGMREQGGC</sequence>
<dbReference type="Proteomes" id="UP000675880">
    <property type="component" value="Unassembled WGS sequence"/>
</dbReference>
<accession>A0ABN7LH05</accession>
<organism evidence="2 3">
    <name type="scientific">Nitrospira defluvii</name>
    <dbReference type="NCBI Taxonomy" id="330214"/>
    <lineage>
        <taxon>Bacteria</taxon>
        <taxon>Pseudomonadati</taxon>
        <taxon>Nitrospirota</taxon>
        <taxon>Nitrospiria</taxon>
        <taxon>Nitrospirales</taxon>
        <taxon>Nitrospiraceae</taxon>
        <taxon>Nitrospira</taxon>
    </lineage>
</organism>
<feature type="region of interest" description="Disordered" evidence="1">
    <location>
        <begin position="57"/>
        <end position="77"/>
    </location>
</feature>
<evidence type="ECO:0000313" key="3">
    <source>
        <dbReference type="Proteomes" id="UP000675880"/>
    </source>
</evidence>
<reference evidence="2 3" key="1">
    <citation type="submission" date="2021-02" db="EMBL/GenBank/DDBJ databases">
        <authorList>
            <person name="Han P."/>
        </authorList>
    </citation>
    <scope>NUCLEOTIDE SEQUENCE [LARGE SCALE GENOMIC DNA]</scope>
    <source>
        <strain evidence="2">Candidatus Nitrospira sp. ZN2</strain>
    </source>
</reference>
<gene>
    <name evidence="2" type="ORF">NSPZN2_30093</name>
</gene>
<keyword evidence="3" id="KW-1185">Reference proteome</keyword>
<evidence type="ECO:0000313" key="2">
    <source>
        <dbReference type="EMBL" id="CAE6749347.1"/>
    </source>
</evidence>
<dbReference type="EMBL" id="CAJNBJ010000016">
    <property type="protein sequence ID" value="CAE6749347.1"/>
    <property type="molecule type" value="Genomic_DNA"/>
</dbReference>
<evidence type="ECO:0000256" key="1">
    <source>
        <dbReference type="SAM" id="MobiDB-lite"/>
    </source>
</evidence>
<evidence type="ECO:0008006" key="4">
    <source>
        <dbReference type="Google" id="ProtNLM"/>
    </source>
</evidence>